<dbReference type="Pfam" id="PF00069">
    <property type="entry name" value="Pkinase"/>
    <property type="match status" value="1"/>
</dbReference>
<name>A0A139AB17_GONPJ</name>
<dbReference type="SUPFAM" id="SSF56112">
    <property type="entry name" value="Protein kinase-like (PK-like)"/>
    <property type="match status" value="1"/>
</dbReference>
<keyword evidence="3" id="KW-1185">Reference proteome</keyword>
<feature type="domain" description="Protein kinase" evidence="1">
    <location>
        <begin position="1"/>
        <end position="294"/>
    </location>
</feature>
<evidence type="ECO:0000313" key="3">
    <source>
        <dbReference type="Proteomes" id="UP000070544"/>
    </source>
</evidence>
<dbReference type="InterPro" id="IPR011009">
    <property type="entry name" value="Kinase-like_dom_sf"/>
</dbReference>
<dbReference type="AlphaFoldDB" id="A0A139AB17"/>
<dbReference type="InterPro" id="IPR000719">
    <property type="entry name" value="Prot_kinase_dom"/>
</dbReference>
<accession>A0A139AB17</accession>
<sequence>MARDRRGWAFYQLPEGTSVSNEAMILVDLTDHGNNGISALIRWKKNGKASIPPCPSKCPHVPEALFYSYKDGMRIVGMEFMPNLTAMESFLDFGVDAQMPKPLFPPNASDAEIVSGRFAESLIVQLFVVVAFIQYLEWSFIDLNYRNANVDRENWKFVLVDFGSACRIMKPDGTLMETTIESFTPLYSAPEMSLDSYHPKFVDAYAAAVMAVEIWTGVPFHNNVKVPILPVANAEKLRADGLRRLKCKSRAIPSLLVDRMPRMPQALPEFLEKCFSTKPEMRPSWKDIVTNPFISMGIRRHLLNTDLDPHLYWPELGQLLPRV</sequence>
<dbReference type="GO" id="GO:0004674">
    <property type="term" value="F:protein serine/threonine kinase activity"/>
    <property type="evidence" value="ECO:0007669"/>
    <property type="project" value="TreeGrafter"/>
</dbReference>
<evidence type="ECO:0000259" key="1">
    <source>
        <dbReference type="PROSITE" id="PS50011"/>
    </source>
</evidence>
<dbReference type="EMBL" id="KQ965773">
    <property type="protein sequence ID" value="KXS13940.1"/>
    <property type="molecule type" value="Genomic_DNA"/>
</dbReference>
<reference evidence="2 3" key="1">
    <citation type="journal article" date="2015" name="Genome Biol. Evol.">
        <title>Phylogenomic analyses indicate that early fungi evolved digesting cell walls of algal ancestors of land plants.</title>
        <authorList>
            <person name="Chang Y."/>
            <person name="Wang S."/>
            <person name="Sekimoto S."/>
            <person name="Aerts A.L."/>
            <person name="Choi C."/>
            <person name="Clum A."/>
            <person name="LaButti K.M."/>
            <person name="Lindquist E.A."/>
            <person name="Yee Ngan C."/>
            <person name="Ohm R.A."/>
            <person name="Salamov A.A."/>
            <person name="Grigoriev I.V."/>
            <person name="Spatafora J.W."/>
            <person name="Berbee M.L."/>
        </authorList>
    </citation>
    <scope>NUCLEOTIDE SEQUENCE [LARGE SCALE GENOMIC DNA]</scope>
    <source>
        <strain evidence="2 3">JEL478</strain>
    </source>
</reference>
<keyword evidence="2" id="KW-0418">Kinase</keyword>
<organism evidence="2 3">
    <name type="scientific">Gonapodya prolifera (strain JEL478)</name>
    <name type="common">Monoblepharis prolifera</name>
    <dbReference type="NCBI Taxonomy" id="1344416"/>
    <lineage>
        <taxon>Eukaryota</taxon>
        <taxon>Fungi</taxon>
        <taxon>Fungi incertae sedis</taxon>
        <taxon>Chytridiomycota</taxon>
        <taxon>Chytridiomycota incertae sedis</taxon>
        <taxon>Monoblepharidomycetes</taxon>
        <taxon>Monoblepharidales</taxon>
        <taxon>Gonapodyaceae</taxon>
        <taxon>Gonapodya</taxon>
    </lineage>
</organism>
<dbReference type="Proteomes" id="UP000070544">
    <property type="component" value="Unassembled WGS sequence"/>
</dbReference>
<dbReference type="GO" id="GO:0005524">
    <property type="term" value="F:ATP binding"/>
    <property type="evidence" value="ECO:0007669"/>
    <property type="project" value="InterPro"/>
</dbReference>
<dbReference type="SMART" id="SM00220">
    <property type="entry name" value="S_TKc"/>
    <property type="match status" value="1"/>
</dbReference>
<evidence type="ECO:0000313" key="2">
    <source>
        <dbReference type="EMBL" id="KXS13940.1"/>
    </source>
</evidence>
<dbReference type="PROSITE" id="PS50011">
    <property type="entry name" value="PROTEIN_KINASE_DOM"/>
    <property type="match status" value="1"/>
</dbReference>
<dbReference type="Gene3D" id="1.10.510.10">
    <property type="entry name" value="Transferase(Phosphotransferase) domain 1"/>
    <property type="match status" value="1"/>
</dbReference>
<protein>
    <submittedName>
        <fullName evidence="2">Kinase-like protein</fullName>
    </submittedName>
</protein>
<gene>
    <name evidence="2" type="ORF">M427DRAFT_360306</name>
</gene>
<proteinExistence type="predicted"/>
<dbReference type="PANTHER" id="PTHR44329">
    <property type="entry name" value="SERINE/THREONINE-PROTEIN KINASE TNNI3K-RELATED"/>
    <property type="match status" value="1"/>
</dbReference>
<keyword evidence="2" id="KW-0808">Transferase</keyword>
<dbReference type="InterPro" id="IPR051681">
    <property type="entry name" value="Ser/Thr_Kinases-Pseudokinases"/>
</dbReference>